<keyword evidence="5" id="KW-0175">Coiled coil</keyword>
<dbReference type="PROSITE" id="PS51083">
    <property type="entry name" value="ZF_HIT"/>
    <property type="match status" value="1"/>
</dbReference>
<dbReference type="AlphaFoldDB" id="A0ABD1DV66"/>
<evidence type="ECO:0000256" key="1">
    <source>
        <dbReference type="ARBA" id="ARBA00022723"/>
    </source>
</evidence>
<organism evidence="9 10">
    <name type="scientific">Culex pipiens pipiens</name>
    <name type="common">Northern house mosquito</name>
    <dbReference type="NCBI Taxonomy" id="38569"/>
    <lineage>
        <taxon>Eukaryota</taxon>
        <taxon>Metazoa</taxon>
        <taxon>Ecdysozoa</taxon>
        <taxon>Arthropoda</taxon>
        <taxon>Hexapoda</taxon>
        <taxon>Insecta</taxon>
        <taxon>Pterygota</taxon>
        <taxon>Neoptera</taxon>
        <taxon>Endopterygota</taxon>
        <taxon>Diptera</taxon>
        <taxon>Nematocera</taxon>
        <taxon>Culicoidea</taxon>
        <taxon>Culicidae</taxon>
        <taxon>Culicinae</taxon>
        <taxon>Culicini</taxon>
        <taxon>Culex</taxon>
        <taxon>Culex</taxon>
    </lineage>
</organism>
<dbReference type="GO" id="GO:0008270">
    <property type="term" value="F:zinc ion binding"/>
    <property type="evidence" value="ECO:0007669"/>
    <property type="project" value="UniProtKB-UniRule"/>
</dbReference>
<keyword evidence="3" id="KW-0862">Zinc</keyword>
<evidence type="ECO:0000313" key="10">
    <source>
        <dbReference type="Proteomes" id="UP001562425"/>
    </source>
</evidence>
<sequence>MKQFLLHLDETQSLGRKFIIQDLDERHLFISTDIIETLQARVDDLMDRISMASRESGRIREADKKRVLDEASRKRRARKALEALEQDNYHEDPHADLVMSKKIPKFQDNLDTTGGAGGSGGAGTSNQKKKAKRSKGADYYRAKYRKNFPQLLEEDKVQHPDGPNYFTASAAPSRFPERHFCAVCGFPSSYTCTACGTRYCCVRCLKTHQDTRCLKWTA</sequence>
<feature type="coiled-coil region" evidence="5">
    <location>
        <begin position="35"/>
        <end position="87"/>
    </location>
</feature>
<proteinExistence type="predicted"/>
<keyword evidence="1" id="KW-0479">Metal-binding</keyword>
<dbReference type="InterPro" id="IPR035935">
    <property type="entry name" value="TFB5-like_sf"/>
</dbReference>
<accession>A0ABD1DV66</accession>
<feature type="compositionally biased region" description="Gly residues" evidence="6">
    <location>
        <begin position="114"/>
        <end position="123"/>
    </location>
</feature>
<dbReference type="SMART" id="SM01395">
    <property type="entry name" value="Tbf5"/>
    <property type="match status" value="1"/>
</dbReference>
<evidence type="ECO:0000256" key="5">
    <source>
        <dbReference type="SAM" id="Coils"/>
    </source>
</evidence>
<dbReference type="InterPro" id="IPR039723">
    <property type="entry name" value="Vps71/ZNHIT1"/>
</dbReference>
<evidence type="ECO:0000256" key="6">
    <source>
        <dbReference type="SAM" id="MobiDB-lite"/>
    </source>
</evidence>
<feature type="domain" description="HIT-type" evidence="7">
    <location>
        <begin position="181"/>
        <end position="213"/>
    </location>
</feature>
<dbReference type="GO" id="GO:0005634">
    <property type="term" value="C:nucleus"/>
    <property type="evidence" value="ECO:0007669"/>
    <property type="project" value="UniProtKB-ARBA"/>
</dbReference>
<dbReference type="SUPFAM" id="SSF142897">
    <property type="entry name" value="TFB5-like"/>
    <property type="match status" value="1"/>
</dbReference>
<reference evidence="9 10" key="1">
    <citation type="submission" date="2024-05" db="EMBL/GenBank/DDBJ databases">
        <title>Culex pipiens pipiens assembly and annotation.</title>
        <authorList>
            <person name="Alout H."/>
            <person name="Durand T."/>
        </authorList>
    </citation>
    <scope>NUCLEOTIDE SEQUENCE [LARGE SCALE GENOMIC DNA]</scope>
    <source>
        <strain evidence="9">HA-2024</strain>
        <tissue evidence="9">Whole body</tissue>
    </source>
</reference>
<dbReference type="InterPro" id="IPR009400">
    <property type="entry name" value="TFIIH_TTDA/Tfb5"/>
</dbReference>
<evidence type="ECO:0000256" key="4">
    <source>
        <dbReference type="PROSITE-ProRule" id="PRU00453"/>
    </source>
</evidence>
<dbReference type="Gene3D" id="3.30.70.1220">
    <property type="entry name" value="TFB5-like"/>
    <property type="match status" value="1"/>
</dbReference>
<dbReference type="Pfam" id="PF06331">
    <property type="entry name" value="Tfb5"/>
    <property type="match status" value="1"/>
</dbReference>
<dbReference type="EMBL" id="JBEHCU010001295">
    <property type="protein sequence ID" value="KAL1403632.1"/>
    <property type="molecule type" value="Genomic_DNA"/>
</dbReference>
<evidence type="ECO:0000256" key="3">
    <source>
        <dbReference type="ARBA" id="ARBA00022833"/>
    </source>
</evidence>
<keyword evidence="2 4" id="KW-0863">Zinc-finger</keyword>
<dbReference type="InterPro" id="IPR007529">
    <property type="entry name" value="Znf_HIT"/>
</dbReference>
<gene>
    <name evidence="8" type="ORF">pipiens_005910</name>
    <name evidence="9" type="ORF">pipiens_019277</name>
</gene>
<protein>
    <recommendedName>
        <fullName evidence="7">HIT-type domain-containing protein</fullName>
    </recommendedName>
</protein>
<keyword evidence="10" id="KW-1185">Reference proteome</keyword>
<dbReference type="CDD" id="cd21437">
    <property type="entry name" value="zf-HIT_ZNHIT1_like"/>
    <property type="match status" value="1"/>
</dbReference>
<dbReference type="Proteomes" id="UP001562425">
    <property type="component" value="Unassembled WGS sequence"/>
</dbReference>
<evidence type="ECO:0000313" key="8">
    <source>
        <dbReference type="EMBL" id="KAL1402805.1"/>
    </source>
</evidence>
<name>A0ABD1DV66_CULPP</name>
<dbReference type="PANTHER" id="PTHR13093">
    <property type="entry name" value="ZINC FINGER HIT DOMAIN CONTAINING PROTEIN 1"/>
    <property type="match status" value="1"/>
</dbReference>
<evidence type="ECO:0000313" key="9">
    <source>
        <dbReference type="EMBL" id="KAL1403632.1"/>
    </source>
</evidence>
<feature type="region of interest" description="Disordered" evidence="6">
    <location>
        <begin position="108"/>
        <end position="137"/>
    </location>
</feature>
<evidence type="ECO:0000256" key="2">
    <source>
        <dbReference type="ARBA" id="ARBA00022771"/>
    </source>
</evidence>
<evidence type="ECO:0000259" key="7">
    <source>
        <dbReference type="PROSITE" id="PS51083"/>
    </source>
</evidence>
<dbReference type="Gene3D" id="3.30.60.190">
    <property type="match status" value="1"/>
</dbReference>
<comment type="caution">
    <text evidence="9">The sequence shown here is derived from an EMBL/GenBank/DDBJ whole genome shotgun (WGS) entry which is preliminary data.</text>
</comment>
<dbReference type="Pfam" id="PF04438">
    <property type="entry name" value="zf-HIT"/>
    <property type="match status" value="1"/>
</dbReference>
<dbReference type="EMBL" id="JBEHCU010002473">
    <property type="protein sequence ID" value="KAL1402805.1"/>
    <property type="molecule type" value="Genomic_DNA"/>
</dbReference>
<dbReference type="SUPFAM" id="SSF144232">
    <property type="entry name" value="HIT/MYND zinc finger-like"/>
    <property type="match status" value="1"/>
</dbReference>